<keyword evidence="3" id="KW-1185">Reference proteome</keyword>
<dbReference type="GeneID" id="18932042"/>
<evidence type="ECO:0000313" key="3">
    <source>
        <dbReference type="Proteomes" id="UP000001072"/>
    </source>
</evidence>
<feature type="non-terminal residue" evidence="2">
    <location>
        <position position="1"/>
    </location>
</feature>
<sequence>MFPMLEELQVTLETIQCRWWPHKIDQWALSLSKLSKLKVFRWNCIPYLSPDTYQLKIAMRSQAVVLANALQSLEIIGFVDREEFLNIQRNNGQLVSIRWTSTSQSPENFPVSDRDLGLIKDGNHPRSSSDRPSDPFLAPPGFLPQNLNFTARCLSPSGSVTKENIFESSSEF</sequence>
<proteinExistence type="predicted"/>
<name>F4RR55_MELLP</name>
<feature type="compositionally biased region" description="Basic and acidic residues" evidence="1">
    <location>
        <begin position="112"/>
        <end position="133"/>
    </location>
</feature>
<reference evidence="3" key="1">
    <citation type="journal article" date="2011" name="Proc. Natl. Acad. Sci. U.S.A.">
        <title>Obligate biotrophy features unraveled by the genomic analysis of rust fungi.</title>
        <authorList>
            <person name="Duplessis S."/>
            <person name="Cuomo C.A."/>
            <person name="Lin Y.-C."/>
            <person name="Aerts A."/>
            <person name="Tisserant E."/>
            <person name="Veneault-Fourrey C."/>
            <person name="Joly D.L."/>
            <person name="Hacquard S."/>
            <person name="Amselem J."/>
            <person name="Cantarel B.L."/>
            <person name="Chiu R."/>
            <person name="Coutinho P.M."/>
            <person name="Feau N."/>
            <person name="Field M."/>
            <person name="Frey P."/>
            <person name="Gelhaye E."/>
            <person name="Goldberg J."/>
            <person name="Grabherr M.G."/>
            <person name="Kodira C.D."/>
            <person name="Kohler A."/>
            <person name="Kuees U."/>
            <person name="Lindquist E.A."/>
            <person name="Lucas S.M."/>
            <person name="Mago R."/>
            <person name="Mauceli E."/>
            <person name="Morin E."/>
            <person name="Murat C."/>
            <person name="Pangilinan J.L."/>
            <person name="Park R."/>
            <person name="Pearson M."/>
            <person name="Quesneville H."/>
            <person name="Rouhier N."/>
            <person name="Sakthikumar S."/>
            <person name="Salamov A.A."/>
            <person name="Schmutz J."/>
            <person name="Selles B."/>
            <person name="Shapiro H."/>
            <person name="Tanguay P."/>
            <person name="Tuskan G.A."/>
            <person name="Henrissat B."/>
            <person name="Van de Peer Y."/>
            <person name="Rouze P."/>
            <person name="Ellis J.G."/>
            <person name="Dodds P.N."/>
            <person name="Schein J.E."/>
            <person name="Zhong S."/>
            <person name="Hamelin R.C."/>
            <person name="Grigoriev I.V."/>
            <person name="Szabo L.J."/>
            <person name="Martin F."/>
        </authorList>
    </citation>
    <scope>NUCLEOTIDE SEQUENCE [LARGE SCALE GENOMIC DNA]</scope>
    <source>
        <strain evidence="3">98AG31 / pathotype 3-4-7</strain>
    </source>
</reference>
<organism evidence="3">
    <name type="scientific">Melampsora larici-populina (strain 98AG31 / pathotype 3-4-7)</name>
    <name type="common">Poplar leaf rust fungus</name>
    <dbReference type="NCBI Taxonomy" id="747676"/>
    <lineage>
        <taxon>Eukaryota</taxon>
        <taxon>Fungi</taxon>
        <taxon>Dikarya</taxon>
        <taxon>Basidiomycota</taxon>
        <taxon>Pucciniomycotina</taxon>
        <taxon>Pucciniomycetes</taxon>
        <taxon>Pucciniales</taxon>
        <taxon>Melampsoraceae</taxon>
        <taxon>Melampsora</taxon>
    </lineage>
</organism>
<dbReference type="HOGENOM" id="CLU_1555606_0_0_1"/>
<dbReference type="KEGG" id="mlr:MELLADRAFT_72216"/>
<evidence type="ECO:0000313" key="2">
    <source>
        <dbReference type="EMBL" id="EGG05156.1"/>
    </source>
</evidence>
<feature type="region of interest" description="Disordered" evidence="1">
    <location>
        <begin position="103"/>
        <end position="140"/>
    </location>
</feature>
<dbReference type="OrthoDB" id="2506562at2759"/>
<dbReference type="VEuPathDB" id="FungiDB:MELLADRAFT_72216"/>
<protein>
    <submittedName>
        <fullName evidence="2">Uncharacterized protein</fullName>
    </submittedName>
</protein>
<dbReference type="Proteomes" id="UP000001072">
    <property type="component" value="Unassembled WGS sequence"/>
</dbReference>
<accession>F4RR55</accession>
<dbReference type="RefSeq" id="XP_007411521.1">
    <property type="nucleotide sequence ID" value="XM_007411459.1"/>
</dbReference>
<dbReference type="EMBL" id="GL883114">
    <property type="protein sequence ID" value="EGG05156.1"/>
    <property type="molecule type" value="Genomic_DNA"/>
</dbReference>
<evidence type="ECO:0000256" key="1">
    <source>
        <dbReference type="SAM" id="MobiDB-lite"/>
    </source>
</evidence>
<dbReference type="InParanoid" id="F4RR55"/>
<gene>
    <name evidence="2" type="ORF">MELLADRAFT_72216</name>
</gene>
<dbReference type="AlphaFoldDB" id="F4RR55"/>